<reference evidence="2 3" key="1">
    <citation type="submission" date="2020-01" db="EMBL/GenBank/DDBJ databases">
        <authorList>
            <consortium name="DOE Joint Genome Institute"/>
            <person name="Haridas S."/>
            <person name="Albert R."/>
            <person name="Binder M."/>
            <person name="Bloem J."/>
            <person name="Labutti K."/>
            <person name="Salamov A."/>
            <person name="Andreopoulos B."/>
            <person name="Baker S.E."/>
            <person name="Barry K."/>
            <person name="Bills G."/>
            <person name="Bluhm B.H."/>
            <person name="Cannon C."/>
            <person name="Castanera R."/>
            <person name="Culley D.E."/>
            <person name="Daum C."/>
            <person name="Ezra D."/>
            <person name="Gonzalez J.B."/>
            <person name="Henrissat B."/>
            <person name="Kuo A."/>
            <person name="Liang C."/>
            <person name="Lipzen A."/>
            <person name="Lutzoni F."/>
            <person name="Magnuson J."/>
            <person name="Mondo S."/>
            <person name="Nolan M."/>
            <person name="Ohm R."/>
            <person name="Pangilinan J."/>
            <person name="Park H.-J.H."/>
            <person name="Ramirez L."/>
            <person name="Alfaro M."/>
            <person name="Sun H."/>
            <person name="Tritt A."/>
            <person name="Yoshinaga Y."/>
            <person name="Zwiers L.-H.L."/>
            <person name="Turgeon B.G."/>
            <person name="Goodwin S.B."/>
            <person name="Spatafora J.W."/>
            <person name="Crous P.W."/>
            <person name="Grigoriev I.V."/>
        </authorList>
    </citation>
    <scope>NUCLEOTIDE SEQUENCE [LARGE SCALE GENOMIC DNA]</scope>
    <source>
        <strain evidence="2 3">CBS 611.86</strain>
    </source>
</reference>
<name>A0A7C8M761_9PLEO</name>
<dbReference type="AlphaFoldDB" id="A0A7C8M761"/>
<proteinExistence type="predicted"/>
<dbReference type="SUPFAM" id="SSF81383">
    <property type="entry name" value="F-box domain"/>
    <property type="match status" value="1"/>
</dbReference>
<dbReference type="SUPFAM" id="SSF52047">
    <property type="entry name" value="RNI-like"/>
    <property type="match status" value="1"/>
</dbReference>
<evidence type="ECO:0000313" key="3">
    <source>
        <dbReference type="Proteomes" id="UP000481861"/>
    </source>
</evidence>
<dbReference type="EMBL" id="JAADJZ010000015">
    <property type="protein sequence ID" value="KAF2869661.1"/>
    <property type="molecule type" value="Genomic_DNA"/>
</dbReference>
<accession>A0A7C8M761</accession>
<dbReference type="Proteomes" id="UP000481861">
    <property type="component" value="Unassembled WGS sequence"/>
</dbReference>
<comment type="caution">
    <text evidence="2">The sequence shown here is derived from an EMBL/GenBank/DDBJ whole genome shotgun (WGS) entry which is preliminary data.</text>
</comment>
<evidence type="ECO:0000256" key="1">
    <source>
        <dbReference type="SAM" id="MobiDB-lite"/>
    </source>
</evidence>
<gene>
    <name evidence="2" type="ORF">BDV95DRAFT_83046</name>
</gene>
<keyword evidence="3" id="KW-1185">Reference proteome</keyword>
<evidence type="ECO:0000313" key="2">
    <source>
        <dbReference type="EMBL" id="KAF2869661.1"/>
    </source>
</evidence>
<evidence type="ECO:0008006" key="4">
    <source>
        <dbReference type="Google" id="ProtNLM"/>
    </source>
</evidence>
<dbReference type="InterPro" id="IPR032675">
    <property type="entry name" value="LRR_dom_sf"/>
</dbReference>
<dbReference type="InterPro" id="IPR036047">
    <property type="entry name" value="F-box-like_dom_sf"/>
</dbReference>
<dbReference type="Gene3D" id="3.80.10.10">
    <property type="entry name" value="Ribonuclease Inhibitor"/>
    <property type="match status" value="1"/>
</dbReference>
<organism evidence="2 3">
    <name type="scientific">Massariosphaeria phaeospora</name>
    <dbReference type="NCBI Taxonomy" id="100035"/>
    <lineage>
        <taxon>Eukaryota</taxon>
        <taxon>Fungi</taxon>
        <taxon>Dikarya</taxon>
        <taxon>Ascomycota</taxon>
        <taxon>Pezizomycotina</taxon>
        <taxon>Dothideomycetes</taxon>
        <taxon>Pleosporomycetidae</taxon>
        <taxon>Pleosporales</taxon>
        <taxon>Pleosporales incertae sedis</taxon>
        <taxon>Massariosphaeria</taxon>
    </lineage>
</organism>
<feature type="region of interest" description="Disordered" evidence="1">
    <location>
        <begin position="1"/>
        <end position="20"/>
    </location>
</feature>
<dbReference type="OrthoDB" id="3794784at2759"/>
<protein>
    <recommendedName>
        <fullName evidence="4">F-box domain-containing protein</fullName>
    </recommendedName>
</protein>
<sequence>MKPSNMNRDESPPRPPTSTFSNLSEDLKLDVFDFVRSKSDQGNARLVSQEWNRLMRPAMWRDFTTSLRGSFANDLHKPSEQQLVCFHDIRALAVGGKHVGSDYEACFSSFMRLLRSDQLLHFTSAKETPLKMVQLLSILRQQKNLRSFRARLDLSNTASEDKASWTTEQTSLVTSALRALTSLRIYFKNGSSADNGHEMECSSSLVKAAPLLDCLEICGWRPTPNWREVWGPRIDPIPPTALFGNTAILNHIPRKLRHLLLADANLSGVETTLLSALDCATLCSLKLEYCDKIVPFLQALTTSIQQTGTQLKVLTIRTRNDEIAGDNDCTREVRDLLSSFGGLEELELDYMWCGYLDWKATLRTHRTLKKFEIGSGHLGDGHPLWTERIAAALNQCPNLQYFIYSPTRLTSGYILDCQIPGSLPMGLVESLDVVAATPTLRKLRLLTAPGLSEDRINRRDPAWVQKASDMAQGVATLVLTHLYLKGSNIQLLILSPSSRWKQAHNDRNQHYYPHYCYRLQTVDYKGKKLIIAAPLRDYIAEYPDAAIFV</sequence>